<sequence length="494" mass="55397">MHFDIRHPSPDPILSCGRTRSGKHVWTLLPRMLCLRPLTFHLGTLKHVHTHSRTQRQVGPSKMSSVTLPDLPVELIGKIVKGMKFYCYKNADLKNVRLVCRELDAKTLTYFGDEFLRGVTVSVGLHCFHILARIAEHPVFRKSVRHISFHPAGKGSSPAQLCATLECCGNLTERYIERGFDNDLNWCLQRLSNLDGISVARQGTAGHLPVDSFNSAIQSVYSAVISQNIHLKFLSVTGSIGFPFEQQTPAVHNLFDQLSSLSYKDILDVDQRVKITALSEMLCHAPGLKNLSLDYDAAEYAGDIITSMSNVDIRSRPLYNLQLTHMSIAGGVLAQFLKSCSESFTLLTLGHVELYSGKSADSFGALEGHEILVSACMYNLDEGKRGVSFERVHRQLPVIEQEVGDGQYFIDMHDHEIPPDPYDTESGYAELTLIERELAGLDNEILWGYDWVGYSPWDDSIFLHSFDGDDVKYAISLLAENYTLTHAYGMHRDY</sequence>
<gene>
    <name evidence="1" type="ORF">BDV96DRAFT_102111</name>
</gene>
<dbReference type="AlphaFoldDB" id="A0A6A5Z5L6"/>
<proteinExistence type="predicted"/>
<dbReference type="Proteomes" id="UP000799770">
    <property type="component" value="Unassembled WGS sequence"/>
</dbReference>
<keyword evidence="2" id="KW-1185">Reference proteome</keyword>
<name>A0A6A5Z5L6_9PLEO</name>
<organism evidence="1 2">
    <name type="scientific">Lophiotrema nucula</name>
    <dbReference type="NCBI Taxonomy" id="690887"/>
    <lineage>
        <taxon>Eukaryota</taxon>
        <taxon>Fungi</taxon>
        <taxon>Dikarya</taxon>
        <taxon>Ascomycota</taxon>
        <taxon>Pezizomycotina</taxon>
        <taxon>Dothideomycetes</taxon>
        <taxon>Pleosporomycetidae</taxon>
        <taxon>Pleosporales</taxon>
        <taxon>Lophiotremataceae</taxon>
        <taxon>Lophiotrema</taxon>
    </lineage>
</organism>
<evidence type="ECO:0000313" key="1">
    <source>
        <dbReference type="EMBL" id="KAF2114645.1"/>
    </source>
</evidence>
<accession>A0A6A5Z5L6</accession>
<reference evidence="1" key="1">
    <citation type="journal article" date="2020" name="Stud. Mycol.">
        <title>101 Dothideomycetes genomes: a test case for predicting lifestyles and emergence of pathogens.</title>
        <authorList>
            <person name="Haridas S."/>
            <person name="Albert R."/>
            <person name="Binder M."/>
            <person name="Bloem J."/>
            <person name="Labutti K."/>
            <person name="Salamov A."/>
            <person name="Andreopoulos B."/>
            <person name="Baker S."/>
            <person name="Barry K."/>
            <person name="Bills G."/>
            <person name="Bluhm B."/>
            <person name="Cannon C."/>
            <person name="Castanera R."/>
            <person name="Culley D."/>
            <person name="Daum C."/>
            <person name="Ezra D."/>
            <person name="Gonzalez J."/>
            <person name="Henrissat B."/>
            <person name="Kuo A."/>
            <person name="Liang C."/>
            <person name="Lipzen A."/>
            <person name="Lutzoni F."/>
            <person name="Magnuson J."/>
            <person name="Mondo S."/>
            <person name="Nolan M."/>
            <person name="Ohm R."/>
            <person name="Pangilinan J."/>
            <person name="Park H.-J."/>
            <person name="Ramirez L."/>
            <person name="Alfaro M."/>
            <person name="Sun H."/>
            <person name="Tritt A."/>
            <person name="Yoshinaga Y."/>
            <person name="Zwiers L.-H."/>
            <person name="Turgeon B."/>
            <person name="Goodwin S."/>
            <person name="Spatafora J."/>
            <person name="Crous P."/>
            <person name="Grigoriev I."/>
        </authorList>
    </citation>
    <scope>NUCLEOTIDE SEQUENCE</scope>
    <source>
        <strain evidence="1">CBS 627.86</strain>
    </source>
</reference>
<protein>
    <submittedName>
        <fullName evidence="1">Uncharacterized protein</fullName>
    </submittedName>
</protein>
<evidence type="ECO:0000313" key="2">
    <source>
        <dbReference type="Proteomes" id="UP000799770"/>
    </source>
</evidence>
<dbReference type="OrthoDB" id="5279008at2759"/>
<dbReference type="EMBL" id="ML977325">
    <property type="protein sequence ID" value="KAF2114645.1"/>
    <property type="molecule type" value="Genomic_DNA"/>
</dbReference>